<dbReference type="EMBL" id="JXQW01000001">
    <property type="protein sequence ID" value="KIQ06513.1"/>
    <property type="molecule type" value="Genomic_DNA"/>
</dbReference>
<proteinExistence type="predicted"/>
<dbReference type="InterPro" id="IPR050682">
    <property type="entry name" value="ModA/WtpA"/>
</dbReference>
<evidence type="ECO:0000313" key="2">
    <source>
        <dbReference type="EMBL" id="KIQ06513.1"/>
    </source>
</evidence>
<dbReference type="OrthoDB" id="8216219at2"/>
<comment type="caution">
    <text evidence="2">The sequence shown here is derived from an EMBL/GenBank/DDBJ whole genome shotgun (WGS) entry which is preliminary data.</text>
</comment>
<dbReference type="RefSeq" id="WP_042551758.1">
    <property type="nucleotide sequence ID" value="NZ_JXQW01000001.1"/>
</dbReference>
<protein>
    <recommendedName>
        <fullName evidence="4">ABC transporter substrate-binding protein</fullName>
    </recommendedName>
</protein>
<dbReference type="AlphaFoldDB" id="A0A0D0L947"/>
<accession>A0A0D0L947</accession>
<organism evidence="2 3">
    <name type="scientific">Pseudomonas fulva</name>
    <dbReference type="NCBI Taxonomy" id="47880"/>
    <lineage>
        <taxon>Bacteria</taxon>
        <taxon>Pseudomonadati</taxon>
        <taxon>Pseudomonadota</taxon>
        <taxon>Gammaproteobacteria</taxon>
        <taxon>Pseudomonadales</taxon>
        <taxon>Pseudomonadaceae</taxon>
        <taxon>Pseudomonas</taxon>
    </lineage>
</organism>
<dbReference type="PANTHER" id="PTHR30632:SF11">
    <property type="entry name" value="BLR4797 PROTEIN"/>
    <property type="match status" value="1"/>
</dbReference>
<dbReference type="Proteomes" id="UP000032068">
    <property type="component" value="Unassembled WGS sequence"/>
</dbReference>
<sequence>MRQLSRAVVPGILAMLFSDASLHAADINVLASTALQPVFMKLAPEFERTTGDRLFFSWGASYGASADALPIRLGNGQAADLVVMIADALNEQIEQGHLRPETATSLASSRLGLAVRAGTPRPEIGSIDDLRHTLLAARSLAFSSGVSGVYVQRTLLPELGIADRLKPRSIVIEAPELVGDALLRGDAEVGLQQMSELLAVPGIDVVGPLPEELQRVNIIAAAVTTAAAQPASAQAFIAFLQSPEAAHELKASGFTPLGLEQLEQ</sequence>
<evidence type="ECO:0000256" key="1">
    <source>
        <dbReference type="SAM" id="SignalP"/>
    </source>
</evidence>
<dbReference type="Pfam" id="PF13531">
    <property type="entry name" value="SBP_bac_11"/>
    <property type="match status" value="1"/>
</dbReference>
<dbReference type="GO" id="GO:0015689">
    <property type="term" value="P:molybdate ion transport"/>
    <property type="evidence" value="ECO:0007669"/>
    <property type="project" value="TreeGrafter"/>
</dbReference>
<feature type="signal peptide" evidence="1">
    <location>
        <begin position="1"/>
        <end position="24"/>
    </location>
</feature>
<evidence type="ECO:0008006" key="4">
    <source>
        <dbReference type="Google" id="ProtNLM"/>
    </source>
</evidence>
<reference evidence="2 3" key="1">
    <citation type="submission" date="2014-12" db="EMBL/GenBank/DDBJ databases">
        <title>16Stimator: statistical estimation of ribosomal gene copy numbers from draft genome assemblies.</title>
        <authorList>
            <person name="Perisin M.A."/>
            <person name="Vetter M."/>
            <person name="Gilbert J.A."/>
            <person name="Bergelson J."/>
        </authorList>
    </citation>
    <scope>NUCLEOTIDE SEQUENCE [LARGE SCALE GENOMIC DNA]</scope>
    <source>
        <strain evidence="2 3">MEJ086</strain>
    </source>
</reference>
<dbReference type="GO" id="GO:0030973">
    <property type="term" value="F:molybdate ion binding"/>
    <property type="evidence" value="ECO:0007669"/>
    <property type="project" value="TreeGrafter"/>
</dbReference>
<gene>
    <name evidence="2" type="ORF">RU08_00165</name>
</gene>
<feature type="chain" id="PRO_5002215370" description="ABC transporter substrate-binding protein" evidence="1">
    <location>
        <begin position="25"/>
        <end position="264"/>
    </location>
</feature>
<keyword evidence="1" id="KW-0732">Signal</keyword>
<dbReference type="Gene3D" id="3.40.190.10">
    <property type="entry name" value="Periplasmic binding protein-like II"/>
    <property type="match status" value="2"/>
</dbReference>
<dbReference type="SUPFAM" id="SSF53850">
    <property type="entry name" value="Periplasmic binding protein-like II"/>
    <property type="match status" value="1"/>
</dbReference>
<name>A0A0D0L947_9PSED</name>
<evidence type="ECO:0000313" key="3">
    <source>
        <dbReference type="Proteomes" id="UP000032068"/>
    </source>
</evidence>
<dbReference type="PANTHER" id="PTHR30632">
    <property type="entry name" value="MOLYBDATE-BINDING PERIPLASMIC PROTEIN"/>
    <property type="match status" value="1"/>
</dbReference>